<feature type="transmembrane region" description="Helical" evidence="8">
    <location>
        <begin position="294"/>
        <end position="315"/>
    </location>
</feature>
<keyword evidence="6 8" id="KW-1133">Transmembrane helix</keyword>
<keyword evidence="3" id="KW-0813">Transport</keyword>
<evidence type="ECO:0000256" key="1">
    <source>
        <dbReference type="ARBA" id="ARBA00004651"/>
    </source>
</evidence>
<dbReference type="EMBL" id="SJPY01000003">
    <property type="protein sequence ID" value="TWU43125.1"/>
    <property type="molecule type" value="Genomic_DNA"/>
</dbReference>
<sequence>MFSELWPIIASLLGVFLVIGIGGICRLLGWVNEEADVSLANLTAKILIPALFADRILLGGSEHSISSAWFPPLFGFGFTTLGFVLSWKLARRFGARVGLDTDSKQRTFALCAGICNYGFIPLPLATQFYPEAVVDLILHNVGVDMALWSVGIYVIGGTTSWHKAILTAPVIAVAISFLVCSFGANQWIPVSLTGALHMVSRCAVPMGLILSGAILVDYVKDCQWKGSTPVILSAIAVRQLLLPLLMLGIAIAVGLWTKQMTDDMRMVVMLEAAMPAAVFPIVLVRLYNRDTSTALRVVLPTSLAGILLVPIWLGVAKWCLAL</sequence>
<evidence type="ECO:0000256" key="5">
    <source>
        <dbReference type="ARBA" id="ARBA00022692"/>
    </source>
</evidence>
<feature type="transmembrane region" description="Helical" evidence="8">
    <location>
        <begin position="69"/>
        <end position="87"/>
    </location>
</feature>
<feature type="transmembrane region" description="Helical" evidence="8">
    <location>
        <begin position="230"/>
        <end position="256"/>
    </location>
</feature>
<name>A0A5C6E323_9BACT</name>
<dbReference type="GO" id="GO:0005886">
    <property type="term" value="C:plasma membrane"/>
    <property type="evidence" value="ECO:0007669"/>
    <property type="project" value="UniProtKB-SubCell"/>
</dbReference>
<dbReference type="Pfam" id="PF03547">
    <property type="entry name" value="Mem_trans"/>
    <property type="match status" value="2"/>
</dbReference>
<evidence type="ECO:0000256" key="8">
    <source>
        <dbReference type="SAM" id="Phobius"/>
    </source>
</evidence>
<dbReference type="OrthoDB" id="233542at2"/>
<comment type="subcellular location">
    <subcellularLocation>
        <location evidence="1">Cell membrane</location>
        <topology evidence="1">Multi-pass membrane protein</topology>
    </subcellularLocation>
</comment>
<evidence type="ECO:0000256" key="2">
    <source>
        <dbReference type="ARBA" id="ARBA00010145"/>
    </source>
</evidence>
<comment type="caution">
    <text evidence="9">The sequence shown here is derived from an EMBL/GenBank/DDBJ whole genome shotgun (WGS) entry which is preliminary data.</text>
</comment>
<dbReference type="RefSeq" id="WP_146599606.1">
    <property type="nucleotide sequence ID" value="NZ_SJPY01000003.1"/>
</dbReference>
<evidence type="ECO:0000256" key="7">
    <source>
        <dbReference type="ARBA" id="ARBA00023136"/>
    </source>
</evidence>
<dbReference type="GO" id="GO:0055085">
    <property type="term" value="P:transmembrane transport"/>
    <property type="evidence" value="ECO:0007669"/>
    <property type="project" value="InterPro"/>
</dbReference>
<dbReference type="InterPro" id="IPR004776">
    <property type="entry name" value="Mem_transp_PIN-like"/>
</dbReference>
<dbReference type="PANTHER" id="PTHR36838">
    <property type="entry name" value="AUXIN EFFLUX CARRIER FAMILY PROTEIN"/>
    <property type="match status" value="1"/>
</dbReference>
<evidence type="ECO:0000256" key="4">
    <source>
        <dbReference type="ARBA" id="ARBA00022475"/>
    </source>
</evidence>
<reference evidence="9 10" key="1">
    <citation type="submission" date="2019-02" db="EMBL/GenBank/DDBJ databases">
        <title>Deep-cultivation of Planctomycetes and their phenomic and genomic characterization uncovers novel biology.</title>
        <authorList>
            <person name="Wiegand S."/>
            <person name="Jogler M."/>
            <person name="Boedeker C."/>
            <person name="Pinto D."/>
            <person name="Vollmers J."/>
            <person name="Rivas-Marin E."/>
            <person name="Kohn T."/>
            <person name="Peeters S.H."/>
            <person name="Heuer A."/>
            <person name="Rast P."/>
            <person name="Oberbeckmann S."/>
            <person name="Bunk B."/>
            <person name="Jeske O."/>
            <person name="Meyerdierks A."/>
            <person name="Storesund J.E."/>
            <person name="Kallscheuer N."/>
            <person name="Luecker S."/>
            <person name="Lage O.M."/>
            <person name="Pohl T."/>
            <person name="Merkel B.J."/>
            <person name="Hornburger P."/>
            <person name="Mueller R.-W."/>
            <person name="Bruemmer F."/>
            <person name="Labrenz M."/>
            <person name="Spormann A.M."/>
            <person name="Op Den Camp H."/>
            <person name="Overmann J."/>
            <person name="Amann R."/>
            <person name="Jetten M.S.M."/>
            <person name="Mascher T."/>
            <person name="Medema M.H."/>
            <person name="Devos D.P."/>
            <person name="Kaster A.-K."/>
            <person name="Ovreas L."/>
            <person name="Rohde M."/>
            <person name="Galperin M.Y."/>
            <person name="Jogler C."/>
        </authorList>
    </citation>
    <scope>NUCLEOTIDE SEQUENCE [LARGE SCALE GENOMIC DNA]</scope>
    <source>
        <strain evidence="9 10">Q31b</strain>
    </source>
</reference>
<keyword evidence="5 8" id="KW-0812">Transmembrane</keyword>
<gene>
    <name evidence="9" type="ORF">Q31b_21630</name>
</gene>
<feature type="transmembrane region" description="Helical" evidence="8">
    <location>
        <begin position="194"/>
        <end position="218"/>
    </location>
</feature>
<keyword evidence="7 8" id="KW-0472">Membrane</keyword>
<evidence type="ECO:0000313" key="9">
    <source>
        <dbReference type="EMBL" id="TWU43125.1"/>
    </source>
</evidence>
<organism evidence="9 10">
    <name type="scientific">Novipirellula aureliae</name>
    <dbReference type="NCBI Taxonomy" id="2527966"/>
    <lineage>
        <taxon>Bacteria</taxon>
        <taxon>Pseudomonadati</taxon>
        <taxon>Planctomycetota</taxon>
        <taxon>Planctomycetia</taxon>
        <taxon>Pirellulales</taxon>
        <taxon>Pirellulaceae</taxon>
        <taxon>Novipirellula</taxon>
    </lineage>
</organism>
<feature type="transmembrane region" description="Helical" evidence="8">
    <location>
        <begin position="168"/>
        <end position="188"/>
    </location>
</feature>
<dbReference type="Gene3D" id="1.20.1530.20">
    <property type="match status" value="1"/>
</dbReference>
<protein>
    <submittedName>
        <fullName evidence="9">Membrane transport protein</fullName>
    </submittedName>
</protein>
<dbReference type="PANTHER" id="PTHR36838:SF3">
    <property type="entry name" value="TRANSPORTER AUXIN EFFLUX CARRIER EC FAMILY"/>
    <property type="match status" value="1"/>
</dbReference>
<keyword evidence="10" id="KW-1185">Reference proteome</keyword>
<feature type="transmembrane region" description="Helical" evidence="8">
    <location>
        <begin position="136"/>
        <end position="156"/>
    </location>
</feature>
<proteinExistence type="inferred from homology"/>
<comment type="similarity">
    <text evidence="2">Belongs to the auxin efflux carrier (TC 2.A.69) family.</text>
</comment>
<evidence type="ECO:0000313" key="10">
    <source>
        <dbReference type="Proteomes" id="UP000315471"/>
    </source>
</evidence>
<feature type="transmembrane region" description="Helical" evidence="8">
    <location>
        <begin position="6"/>
        <end position="27"/>
    </location>
</feature>
<evidence type="ECO:0000256" key="6">
    <source>
        <dbReference type="ARBA" id="ARBA00022989"/>
    </source>
</evidence>
<feature type="transmembrane region" description="Helical" evidence="8">
    <location>
        <begin position="108"/>
        <end position="130"/>
    </location>
</feature>
<dbReference type="InterPro" id="IPR038770">
    <property type="entry name" value="Na+/solute_symporter_sf"/>
</dbReference>
<feature type="transmembrane region" description="Helical" evidence="8">
    <location>
        <begin position="268"/>
        <end position="287"/>
    </location>
</feature>
<dbReference type="Proteomes" id="UP000315471">
    <property type="component" value="Unassembled WGS sequence"/>
</dbReference>
<evidence type="ECO:0000256" key="3">
    <source>
        <dbReference type="ARBA" id="ARBA00022448"/>
    </source>
</evidence>
<dbReference type="AlphaFoldDB" id="A0A5C6E323"/>
<keyword evidence="4" id="KW-1003">Cell membrane</keyword>
<accession>A0A5C6E323</accession>